<dbReference type="SMART" id="SM00226">
    <property type="entry name" value="LMWPc"/>
    <property type="match status" value="1"/>
</dbReference>
<organism evidence="5 6">
    <name type="scientific">Bdellovibrio bacteriovorus (strain ATCC 15356 / DSM 50701 / NCIMB 9529 / HD100)</name>
    <dbReference type="NCBI Taxonomy" id="264462"/>
    <lineage>
        <taxon>Bacteria</taxon>
        <taxon>Pseudomonadati</taxon>
        <taxon>Bdellovibrionota</taxon>
        <taxon>Bdellovibrionia</taxon>
        <taxon>Bdellovibrionales</taxon>
        <taxon>Pseudobdellovibrionaceae</taxon>
        <taxon>Bdellovibrio</taxon>
    </lineage>
</organism>
<evidence type="ECO:0000256" key="1">
    <source>
        <dbReference type="ARBA" id="ARBA00011063"/>
    </source>
</evidence>
<dbReference type="InterPro" id="IPR023485">
    <property type="entry name" value="Ptyr_pPase"/>
</dbReference>
<feature type="active site" description="Nucleophile" evidence="3">
    <location>
        <position position="22"/>
    </location>
</feature>
<dbReference type="Proteomes" id="UP000008080">
    <property type="component" value="Chromosome"/>
</dbReference>
<proteinExistence type="inferred from homology"/>
<evidence type="ECO:0000256" key="2">
    <source>
        <dbReference type="ARBA" id="ARBA00022801"/>
    </source>
</evidence>
<dbReference type="SUPFAM" id="SSF52788">
    <property type="entry name" value="Phosphotyrosine protein phosphatases I"/>
    <property type="match status" value="1"/>
</dbReference>
<evidence type="ECO:0000313" key="5">
    <source>
        <dbReference type="EMBL" id="CAE78761.1"/>
    </source>
</evidence>
<dbReference type="HOGENOM" id="CLU_071415_2_2_7"/>
<dbReference type="CDD" id="cd16343">
    <property type="entry name" value="LMWPTP"/>
    <property type="match status" value="1"/>
</dbReference>
<sequence>MTRQNNSPKIIQMKSQKLLFVCLGNICRSPTAEAVAAHLIKQRDLPWVVDSAGTSGAHDGEMADPRSILHGERRGYDLTSISRAIRESDYYDFDWILAMDASNLEHLRQRCPDKTLLDKISLVTDYCSEFKVKGVPDPYYGGVDGFDHVLDILEDAIEGLIDKVQDRSDKI</sequence>
<evidence type="ECO:0000259" key="4">
    <source>
        <dbReference type="SMART" id="SM00226"/>
    </source>
</evidence>
<dbReference type="STRING" id="264462.Bd0812"/>
<dbReference type="KEGG" id="bba:Bd0812"/>
<dbReference type="AlphaFoldDB" id="Q6MPN6"/>
<dbReference type="Gene3D" id="3.40.50.2300">
    <property type="match status" value="1"/>
</dbReference>
<evidence type="ECO:0000256" key="3">
    <source>
        <dbReference type="PIRSR" id="PIRSR617867-1"/>
    </source>
</evidence>
<dbReference type="EC" id="3.1.3.48" evidence="5"/>
<comment type="similarity">
    <text evidence="1">Belongs to the low molecular weight phosphotyrosine protein phosphatase family.</text>
</comment>
<dbReference type="RefSeq" id="WP_011163363.1">
    <property type="nucleotide sequence ID" value="NC_005363.1"/>
</dbReference>
<name>Q6MPN6_BDEBA</name>
<keyword evidence="2 5" id="KW-0378">Hydrolase</keyword>
<dbReference type="PRINTS" id="PR00719">
    <property type="entry name" value="LMWPTPASE"/>
</dbReference>
<dbReference type="GeneID" id="93011888"/>
<feature type="domain" description="Phosphotyrosine protein phosphatase I" evidence="4">
    <location>
        <begin position="16"/>
        <end position="163"/>
    </location>
</feature>
<dbReference type="GO" id="GO:0004725">
    <property type="term" value="F:protein tyrosine phosphatase activity"/>
    <property type="evidence" value="ECO:0007669"/>
    <property type="project" value="UniProtKB-EC"/>
</dbReference>
<dbReference type="eggNOG" id="COG0394">
    <property type="taxonomic scope" value="Bacteria"/>
</dbReference>
<dbReference type="InterPro" id="IPR052995">
    <property type="entry name" value="LMW-PTP"/>
</dbReference>
<protein>
    <submittedName>
        <fullName evidence="5">Phosphotyrosine protein phosphatase</fullName>
        <ecNumber evidence="5">3.1.3.48</ecNumber>
    </submittedName>
</protein>
<keyword evidence="6" id="KW-1185">Reference proteome</keyword>
<feature type="active site" evidence="3">
    <location>
        <position position="28"/>
    </location>
</feature>
<reference evidence="5 6" key="1">
    <citation type="journal article" date="2004" name="Science">
        <title>A predator unmasked: life cycle of Bdellovibrio bacteriovorus from a genomic perspective.</title>
        <authorList>
            <person name="Rendulic S."/>
            <person name="Jagtap P."/>
            <person name="Rosinus A."/>
            <person name="Eppinger M."/>
            <person name="Baar C."/>
            <person name="Lanz C."/>
            <person name="Keller H."/>
            <person name="Lambert C."/>
            <person name="Evans K.J."/>
            <person name="Goesmann A."/>
            <person name="Meyer F."/>
            <person name="Sockett R.E."/>
            <person name="Schuster S.C."/>
        </authorList>
    </citation>
    <scope>NUCLEOTIDE SEQUENCE [LARGE SCALE GENOMIC DNA]</scope>
    <source>
        <strain evidence="6">ATCC 15356 / DSM 50701 / NCIMB 9529 / HD100</strain>
    </source>
</reference>
<dbReference type="PANTHER" id="PTHR47439:SF1">
    <property type="entry name" value="ACID PHOSPHATASE"/>
    <property type="match status" value="1"/>
</dbReference>
<dbReference type="InterPro" id="IPR036196">
    <property type="entry name" value="Ptyr_pPase_sf"/>
</dbReference>
<dbReference type="InterPro" id="IPR017867">
    <property type="entry name" value="Tyr_phospatase_low_mol_wt"/>
</dbReference>
<dbReference type="EMBL" id="BX842648">
    <property type="protein sequence ID" value="CAE78761.1"/>
    <property type="molecule type" value="Genomic_DNA"/>
</dbReference>
<dbReference type="PANTHER" id="PTHR47439">
    <property type="entry name" value="LOW MOLECULAR WEIGHT PHOSPHOTYROSINE PROTEIN PHOSPHATASE-RELATED"/>
    <property type="match status" value="1"/>
</dbReference>
<evidence type="ECO:0000313" key="6">
    <source>
        <dbReference type="Proteomes" id="UP000008080"/>
    </source>
</evidence>
<gene>
    <name evidence="5" type="primary">pt</name>
    <name evidence="5" type="ordered locus">Bd0812</name>
</gene>
<feature type="active site" description="Proton donor" evidence="3">
    <location>
        <position position="137"/>
    </location>
</feature>
<dbReference type="Pfam" id="PF01451">
    <property type="entry name" value="LMWPc"/>
    <property type="match status" value="1"/>
</dbReference>
<accession>Q6MPN6</accession>